<dbReference type="Proteomes" id="UP001196413">
    <property type="component" value="Unassembled WGS sequence"/>
</dbReference>
<dbReference type="SUPFAM" id="SSF57302">
    <property type="entry name" value="Snake toxin-like"/>
    <property type="match status" value="1"/>
</dbReference>
<dbReference type="InterPro" id="IPR045860">
    <property type="entry name" value="Snake_toxin-like_sf"/>
</dbReference>
<proteinExistence type="predicted"/>
<dbReference type="PANTHER" id="PTHR34721:SF10">
    <property type="entry name" value="ACTIVIN TYPES I AND II RECEPTOR DOMAIN-CONTAINING PROTEIN-RELATED"/>
    <property type="match status" value="1"/>
</dbReference>
<dbReference type="PANTHER" id="PTHR34721">
    <property type="entry name" value="PROTEIN CBG09734"/>
    <property type="match status" value="1"/>
</dbReference>
<protein>
    <submittedName>
        <fullName evidence="1">Uncharacterized protein</fullName>
    </submittedName>
</protein>
<reference evidence="1" key="1">
    <citation type="submission" date="2021-06" db="EMBL/GenBank/DDBJ databases">
        <title>Parelaphostrongylus tenuis whole genome reference sequence.</title>
        <authorList>
            <person name="Garwood T.J."/>
            <person name="Larsen P.A."/>
            <person name="Fountain-Jones N.M."/>
            <person name="Garbe J.R."/>
            <person name="Macchietto M.G."/>
            <person name="Kania S.A."/>
            <person name="Gerhold R.W."/>
            <person name="Richards J.E."/>
            <person name="Wolf T.M."/>
        </authorList>
    </citation>
    <scope>NUCLEOTIDE SEQUENCE</scope>
    <source>
        <strain evidence="1">MNPRO001-30</strain>
        <tissue evidence="1">Meninges</tissue>
    </source>
</reference>
<comment type="caution">
    <text evidence="1">The sequence shown here is derived from an EMBL/GenBank/DDBJ whole genome shotgun (WGS) entry which is preliminary data.</text>
</comment>
<dbReference type="EMBL" id="JAHQIW010002266">
    <property type="protein sequence ID" value="KAJ1354879.1"/>
    <property type="molecule type" value="Genomic_DNA"/>
</dbReference>
<sequence length="295" mass="32441">MEWLCGRHHVMASEQLTGTGQQAAAHVTLVKMYLPMTSCQRGPLAVGSIREVLSSSSMKEEDKIDARDVVGCYNSIGGAKMTLVCTTFYGEATSDIIFPPSYVMDGCTTEMKSNGEYRLMWELVLIVFILLYSQGLALKCYVGSKGLSKNGNAVRSFVPNECDDGMTHCFESYTDDMSQITASCQSMNTEKQLLDVCKEGCRNHTDLHVTICCCDSDLCNLPPEEKENAGQIETMETSSVSVTTESMESSTVSVTSELATKEDENLIANLTELNTTTISTSLPENHKFMRLPHVH</sequence>
<gene>
    <name evidence="1" type="ORF">KIN20_011962</name>
</gene>
<name>A0AAD5QMI7_PARTN</name>
<organism evidence="1 2">
    <name type="scientific">Parelaphostrongylus tenuis</name>
    <name type="common">Meningeal worm</name>
    <dbReference type="NCBI Taxonomy" id="148309"/>
    <lineage>
        <taxon>Eukaryota</taxon>
        <taxon>Metazoa</taxon>
        <taxon>Ecdysozoa</taxon>
        <taxon>Nematoda</taxon>
        <taxon>Chromadorea</taxon>
        <taxon>Rhabditida</taxon>
        <taxon>Rhabditina</taxon>
        <taxon>Rhabditomorpha</taxon>
        <taxon>Strongyloidea</taxon>
        <taxon>Metastrongylidae</taxon>
        <taxon>Parelaphostrongylus</taxon>
    </lineage>
</organism>
<dbReference type="AlphaFoldDB" id="A0AAD5QMI7"/>
<evidence type="ECO:0000313" key="1">
    <source>
        <dbReference type="EMBL" id="KAJ1354879.1"/>
    </source>
</evidence>
<keyword evidence="2" id="KW-1185">Reference proteome</keyword>
<accession>A0AAD5QMI7</accession>
<evidence type="ECO:0000313" key="2">
    <source>
        <dbReference type="Proteomes" id="UP001196413"/>
    </source>
</evidence>